<keyword evidence="1 2" id="KW-0694">RNA-binding</keyword>
<dbReference type="GO" id="GO:0033167">
    <property type="term" value="C:ARC complex"/>
    <property type="evidence" value="ECO:0007669"/>
    <property type="project" value="InterPro"/>
</dbReference>
<sequence>MTSPPPQGLPVSIISQNSLTEALDKLTINVTTTMHPDDGAKSPSNKAQLAQVNSVENGEPTEHPDAPAIRRQVEFYFSDENLPTDLHMLQCCGGHLNLPVSINRICGFKRMREYKPKRIVVEALKKSAFLDVVEDGKMVKRKVPLAEKTMLDGDSDEEIAYDPRSKLLEKVVPKTTFSLLRQVRKEIPPGKTKNMMKPSGFEPTYAEGPITPAQAEEDNLLYNTEKPFIERIENAIQRFKQKRKMHEMYSKVFNKWMRFGGVDCSPRMFANRPSQQEIAEMDVEERVRTLATHNVPRDREDPSQWVVDFEGLAKGSSFYPDKFGHNENQIKTACQVLRSFYNYILLHNVCPEYEADILAARKVCDLAEKELHRCFQAGQHLPGKFNTAASTLFGGYHAGLYVGDAEWAQAATVEWEEEFTDIGMKDEEAQVVFKTGVVVYGTDELYEAVHGEGIKSIKLLHKETVGLTLSRIQRATSDVLEIYAQQNKAWAHKLPFQTLGKMFCTPFKISGFEQWDLPKGYKFLEPMNQEYEFWVEDETLDMCFEGMKMRASVMHFSHGITVLDSVGEVHPSFYEYLPNELWMVRKPKIVKLLKRGAEAEAEAE</sequence>
<dbReference type="CDD" id="cd08029">
    <property type="entry name" value="LA_like_fungal"/>
    <property type="match status" value="1"/>
</dbReference>
<evidence type="ECO:0000313" key="5">
    <source>
        <dbReference type="Proteomes" id="UP000799536"/>
    </source>
</evidence>
<dbReference type="Gene3D" id="1.10.10.10">
    <property type="entry name" value="Winged helix-like DNA-binding domain superfamily/Winged helix DNA-binding domain"/>
    <property type="match status" value="1"/>
</dbReference>
<reference evidence="4" key="1">
    <citation type="journal article" date="2020" name="Stud. Mycol.">
        <title>101 Dothideomycetes genomes: a test case for predicting lifestyles and emergence of pathogens.</title>
        <authorList>
            <person name="Haridas S."/>
            <person name="Albert R."/>
            <person name="Binder M."/>
            <person name="Bloem J."/>
            <person name="Labutti K."/>
            <person name="Salamov A."/>
            <person name="Andreopoulos B."/>
            <person name="Baker S."/>
            <person name="Barry K."/>
            <person name="Bills G."/>
            <person name="Bluhm B."/>
            <person name="Cannon C."/>
            <person name="Castanera R."/>
            <person name="Culley D."/>
            <person name="Daum C."/>
            <person name="Ezra D."/>
            <person name="Gonzalez J."/>
            <person name="Henrissat B."/>
            <person name="Kuo A."/>
            <person name="Liang C."/>
            <person name="Lipzen A."/>
            <person name="Lutzoni F."/>
            <person name="Magnuson J."/>
            <person name="Mondo S."/>
            <person name="Nolan M."/>
            <person name="Ohm R."/>
            <person name="Pangilinan J."/>
            <person name="Park H.-J."/>
            <person name="Ramirez L."/>
            <person name="Alfaro M."/>
            <person name="Sun H."/>
            <person name="Tritt A."/>
            <person name="Yoshinaga Y."/>
            <person name="Zwiers L.-H."/>
            <person name="Turgeon B."/>
            <person name="Goodwin S."/>
            <person name="Spatafora J."/>
            <person name="Crous P."/>
            <person name="Grigoriev I."/>
        </authorList>
    </citation>
    <scope>NUCLEOTIDE SEQUENCE</scope>
    <source>
        <strain evidence="4">ATCC 74209</strain>
    </source>
</reference>
<dbReference type="AlphaFoldDB" id="A0A9P4JKP7"/>
<dbReference type="PANTHER" id="PTHR22792:SF140">
    <property type="entry name" value="ACHILLES, ISOFORM A"/>
    <property type="match status" value="1"/>
</dbReference>
<dbReference type="InterPro" id="IPR018606">
    <property type="entry name" value="Arb1"/>
</dbReference>
<evidence type="ECO:0000313" key="4">
    <source>
        <dbReference type="EMBL" id="KAF2198268.1"/>
    </source>
</evidence>
<gene>
    <name evidence="4" type="ORF">GQ43DRAFT_401278</name>
</gene>
<keyword evidence="5" id="KW-1185">Reference proteome</keyword>
<evidence type="ECO:0000256" key="1">
    <source>
        <dbReference type="ARBA" id="ARBA00022884"/>
    </source>
</evidence>
<dbReference type="InterPro" id="IPR006630">
    <property type="entry name" value="La_HTH"/>
</dbReference>
<evidence type="ECO:0000259" key="3">
    <source>
        <dbReference type="PROSITE" id="PS50961"/>
    </source>
</evidence>
<evidence type="ECO:0000256" key="2">
    <source>
        <dbReference type="PROSITE-ProRule" id="PRU00332"/>
    </source>
</evidence>
<dbReference type="Pfam" id="PF09692">
    <property type="entry name" value="Arb1"/>
    <property type="match status" value="1"/>
</dbReference>
<organism evidence="4 5">
    <name type="scientific">Delitschia confertaspora ATCC 74209</name>
    <dbReference type="NCBI Taxonomy" id="1513339"/>
    <lineage>
        <taxon>Eukaryota</taxon>
        <taxon>Fungi</taxon>
        <taxon>Dikarya</taxon>
        <taxon>Ascomycota</taxon>
        <taxon>Pezizomycotina</taxon>
        <taxon>Dothideomycetes</taxon>
        <taxon>Pleosporomycetidae</taxon>
        <taxon>Pleosporales</taxon>
        <taxon>Delitschiaceae</taxon>
        <taxon>Delitschia</taxon>
    </lineage>
</organism>
<comment type="caution">
    <text evidence="4">The sequence shown here is derived from an EMBL/GenBank/DDBJ whole genome shotgun (WGS) entry which is preliminary data.</text>
</comment>
<dbReference type="Pfam" id="PF05383">
    <property type="entry name" value="La"/>
    <property type="match status" value="1"/>
</dbReference>
<dbReference type="SUPFAM" id="SSF46785">
    <property type="entry name" value="Winged helix' DNA-binding domain"/>
    <property type="match status" value="1"/>
</dbReference>
<dbReference type="GO" id="GO:0003729">
    <property type="term" value="F:mRNA binding"/>
    <property type="evidence" value="ECO:0007669"/>
    <property type="project" value="TreeGrafter"/>
</dbReference>
<dbReference type="InterPro" id="IPR045180">
    <property type="entry name" value="La_dom_prot"/>
</dbReference>
<dbReference type="GO" id="GO:0031047">
    <property type="term" value="P:regulatory ncRNA-mediated gene silencing"/>
    <property type="evidence" value="ECO:0007669"/>
    <property type="project" value="InterPro"/>
</dbReference>
<feature type="non-terminal residue" evidence="4">
    <location>
        <position position="604"/>
    </location>
</feature>
<dbReference type="SMART" id="SM00715">
    <property type="entry name" value="LA"/>
    <property type="match status" value="1"/>
</dbReference>
<protein>
    <recommendedName>
        <fullName evidence="3">HTH La-type RNA-binding domain-containing protein</fullName>
    </recommendedName>
</protein>
<feature type="domain" description="HTH La-type RNA-binding" evidence="3">
    <location>
        <begin position="59"/>
        <end position="149"/>
    </location>
</feature>
<dbReference type="EMBL" id="ML994157">
    <property type="protein sequence ID" value="KAF2198268.1"/>
    <property type="molecule type" value="Genomic_DNA"/>
</dbReference>
<dbReference type="OrthoDB" id="435402at2759"/>
<accession>A0A9P4JKP7</accession>
<dbReference type="PANTHER" id="PTHR22792">
    <property type="entry name" value="LUPUS LA PROTEIN-RELATED"/>
    <property type="match status" value="1"/>
</dbReference>
<name>A0A9P4JKP7_9PLEO</name>
<dbReference type="InterPro" id="IPR036388">
    <property type="entry name" value="WH-like_DNA-bd_sf"/>
</dbReference>
<proteinExistence type="predicted"/>
<dbReference type="InterPro" id="IPR036390">
    <property type="entry name" value="WH_DNA-bd_sf"/>
</dbReference>
<dbReference type="PROSITE" id="PS50961">
    <property type="entry name" value="HTH_LA"/>
    <property type="match status" value="1"/>
</dbReference>
<dbReference type="Proteomes" id="UP000799536">
    <property type="component" value="Unassembled WGS sequence"/>
</dbReference>